<dbReference type="InterPro" id="IPR036390">
    <property type="entry name" value="WH_DNA-bd_sf"/>
</dbReference>
<dbReference type="SUPFAM" id="SSF46785">
    <property type="entry name" value="Winged helix' DNA-binding domain"/>
    <property type="match status" value="1"/>
</dbReference>
<dbReference type="EMBL" id="AZGF01000012">
    <property type="protein sequence ID" value="KRM11974.1"/>
    <property type="molecule type" value="Genomic_DNA"/>
</dbReference>
<keyword evidence="3" id="KW-0804">Transcription</keyword>
<evidence type="ECO:0000259" key="4">
    <source>
        <dbReference type="PROSITE" id="PS50995"/>
    </source>
</evidence>
<dbReference type="RefSeq" id="WP_010621140.1">
    <property type="nucleotide sequence ID" value="NZ_AZGF01000012.1"/>
</dbReference>
<name>A0A0R1WA64_9LACO</name>
<dbReference type="eggNOG" id="COG1846">
    <property type="taxonomic scope" value="Bacteria"/>
</dbReference>
<accession>A0A0R1WA64</accession>
<evidence type="ECO:0000256" key="1">
    <source>
        <dbReference type="ARBA" id="ARBA00023015"/>
    </source>
</evidence>
<dbReference type="STRING" id="1423807.FD16_GL000342"/>
<dbReference type="PROSITE" id="PS50995">
    <property type="entry name" value="HTH_MARR_2"/>
    <property type="match status" value="1"/>
</dbReference>
<evidence type="ECO:0000256" key="3">
    <source>
        <dbReference type="ARBA" id="ARBA00023163"/>
    </source>
</evidence>
<organism evidence="5 6">
    <name type="scientific">Paucilactobacillus suebicus DSM 5007 = KCTC 3549</name>
    <dbReference type="NCBI Taxonomy" id="1423807"/>
    <lineage>
        <taxon>Bacteria</taxon>
        <taxon>Bacillati</taxon>
        <taxon>Bacillota</taxon>
        <taxon>Bacilli</taxon>
        <taxon>Lactobacillales</taxon>
        <taxon>Lactobacillaceae</taxon>
        <taxon>Paucilactobacillus</taxon>
    </lineage>
</organism>
<dbReference type="AlphaFoldDB" id="A0A0R1WA64"/>
<comment type="caution">
    <text evidence="5">The sequence shown here is derived from an EMBL/GenBank/DDBJ whole genome shotgun (WGS) entry which is preliminary data.</text>
</comment>
<dbReference type="SMART" id="SM00347">
    <property type="entry name" value="HTH_MARR"/>
    <property type="match status" value="1"/>
</dbReference>
<dbReference type="PANTHER" id="PTHR42756:SF1">
    <property type="entry name" value="TRANSCRIPTIONAL REPRESSOR OF EMRAB OPERON"/>
    <property type="match status" value="1"/>
</dbReference>
<dbReference type="PRINTS" id="PR00598">
    <property type="entry name" value="HTHMARR"/>
</dbReference>
<dbReference type="Proteomes" id="UP000051820">
    <property type="component" value="Unassembled WGS sequence"/>
</dbReference>
<dbReference type="PATRIC" id="fig|1423807.3.peg.346"/>
<sequence>MNQEELAKIRRFNRDYVLILGILNNSMKDLDYSLTEGRVIFEVGNGSHVIANQLATKLHIDRSYLNRLINKLAKDGLLSKTASESDNRVKILNLTTQGRKALREINHQNDLFTSELFSQFSADERHKIINSMELITNRLL</sequence>
<dbReference type="GO" id="GO:0003700">
    <property type="term" value="F:DNA-binding transcription factor activity"/>
    <property type="evidence" value="ECO:0007669"/>
    <property type="project" value="InterPro"/>
</dbReference>
<dbReference type="Pfam" id="PF01047">
    <property type="entry name" value="MarR"/>
    <property type="match status" value="1"/>
</dbReference>
<keyword evidence="1" id="KW-0805">Transcription regulation</keyword>
<feature type="domain" description="HTH marR-type" evidence="4">
    <location>
        <begin position="2"/>
        <end position="137"/>
    </location>
</feature>
<evidence type="ECO:0000313" key="5">
    <source>
        <dbReference type="EMBL" id="KRM11974.1"/>
    </source>
</evidence>
<protein>
    <recommendedName>
        <fullName evidence="4">HTH marR-type domain-containing protein</fullName>
    </recommendedName>
</protein>
<evidence type="ECO:0000313" key="6">
    <source>
        <dbReference type="Proteomes" id="UP000051820"/>
    </source>
</evidence>
<evidence type="ECO:0000256" key="2">
    <source>
        <dbReference type="ARBA" id="ARBA00023125"/>
    </source>
</evidence>
<dbReference type="PANTHER" id="PTHR42756">
    <property type="entry name" value="TRANSCRIPTIONAL REGULATOR, MARR"/>
    <property type="match status" value="1"/>
</dbReference>
<gene>
    <name evidence="5" type="ORF">FD16_GL000342</name>
</gene>
<dbReference type="InterPro" id="IPR000835">
    <property type="entry name" value="HTH_MarR-typ"/>
</dbReference>
<dbReference type="Gene3D" id="1.10.10.10">
    <property type="entry name" value="Winged helix-like DNA-binding domain superfamily/Winged helix DNA-binding domain"/>
    <property type="match status" value="1"/>
</dbReference>
<reference evidence="5 6" key="1">
    <citation type="journal article" date="2015" name="Genome Announc.">
        <title>Expanding the biotechnology potential of lactobacilli through comparative genomics of 213 strains and associated genera.</title>
        <authorList>
            <person name="Sun Z."/>
            <person name="Harris H.M."/>
            <person name="McCann A."/>
            <person name="Guo C."/>
            <person name="Argimon S."/>
            <person name="Zhang W."/>
            <person name="Yang X."/>
            <person name="Jeffery I.B."/>
            <person name="Cooney J.C."/>
            <person name="Kagawa T.F."/>
            <person name="Liu W."/>
            <person name="Song Y."/>
            <person name="Salvetti E."/>
            <person name="Wrobel A."/>
            <person name="Rasinkangas P."/>
            <person name="Parkhill J."/>
            <person name="Rea M.C."/>
            <person name="O'Sullivan O."/>
            <person name="Ritari J."/>
            <person name="Douillard F.P."/>
            <person name="Paul Ross R."/>
            <person name="Yang R."/>
            <person name="Briner A.E."/>
            <person name="Felis G.E."/>
            <person name="de Vos W.M."/>
            <person name="Barrangou R."/>
            <person name="Klaenhammer T.R."/>
            <person name="Caufield P.W."/>
            <person name="Cui Y."/>
            <person name="Zhang H."/>
            <person name="O'Toole P.W."/>
        </authorList>
    </citation>
    <scope>NUCLEOTIDE SEQUENCE [LARGE SCALE GENOMIC DNA]</scope>
    <source>
        <strain evidence="5 6">DSM 5007</strain>
    </source>
</reference>
<dbReference type="GO" id="GO:0003677">
    <property type="term" value="F:DNA binding"/>
    <property type="evidence" value="ECO:0007669"/>
    <property type="project" value="UniProtKB-KW"/>
</dbReference>
<proteinExistence type="predicted"/>
<keyword evidence="2" id="KW-0238">DNA-binding</keyword>
<keyword evidence="6" id="KW-1185">Reference proteome</keyword>
<dbReference type="InterPro" id="IPR036388">
    <property type="entry name" value="WH-like_DNA-bd_sf"/>
</dbReference>